<keyword evidence="3" id="KW-0698">rRNA processing</keyword>
<dbReference type="AlphaFoldDB" id="A0A9C7URX0"/>
<dbReference type="Proteomes" id="UP001061958">
    <property type="component" value="Unassembled WGS sequence"/>
</dbReference>
<reference evidence="5" key="1">
    <citation type="journal article" date="2022" name="Proc. Natl. Acad. Sci. U.S.A.">
        <title>Life cycle and functional genomics of the unicellular red alga Galdieria for elucidating algal and plant evolution and industrial use.</title>
        <authorList>
            <person name="Hirooka S."/>
            <person name="Itabashi T."/>
            <person name="Ichinose T.M."/>
            <person name="Onuma R."/>
            <person name="Fujiwara T."/>
            <person name="Yamashita S."/>
            <person name="Jong L.W."/>
            <person name="Tomita R."/>
            <person name="Iwane A.H."/>
            <person name="Miyagishima S.Y."/>
        </authorList>
    </citation>
    <scope>NUCLEOTIDE SEQUENCE</scope>
    <source>
        <strain evidence="5">NBRC 102759</strain>
    </source>
</reference>
<dbReference type="GO" id="GO:0032040">
    <property type="term" value="C:small-subunit processome"/>
    <property type="evidence" value="ECO:0007669"/>
    <property type="project" value="InterPro"/>
</dbReference>
<dbReference type="GO" id="GO:0006364">
    <property type="term" value="P:rRNA processing"/>
    <property type="evidence" value="ECO:0007669"/>
    <property type="project" value="UniProtKB-KW"/>
</dbReference>
<evidence type="ECO:0000313" key="6">
    <source>
        <dbReference type="Proteomes" id="UP001061958"/>
    </source>
</evidence>
<organism evidence="5 6">
    <name type="scientific">Galdieria partita</name>
    <dbReference type="NCBI Taxonomy" id="83374"/>
    <lineage>
        <taxon>Eukaryota</taxon>
        <taxon>Rhodophyta</taxon>
        <taxon>Bangiophyceae</taxon>
        <taxon>Galdieriales</taxon>
        <taxon>Galdieriaceae</taxon>
        <taxon>Galdieria</taxon>
    </lineage>
</organism>
<evidence type="ECO:0000313" key="5">
    <source>
        <dbReference type="EMBL" id="GJQ13494.1"/>
    </source>
</evidence>
<proteinExistence type="predicted"/>
<keyword evidence="4" id="KW-0539">Nucleus</keyword>
<evidence type="ECO:0000256" key="1">
    <source>
        <dbReference type="ARBA" id="ARBA00004604"/>
    </source>
</evidence>
<comment type="caution">
    <text evidence="5">The sequence shown here is derived from an EMBL/GenBank/DDBJ whole genome shotgun (WGS) entry which is preliminary data.</text>
</comment>
<reference evidence="5" key="2">
    <citation type="submission" date="2022-01" db="EMBL/GenBank/DDBJ databases">
        <authorList>
            <person name="Hirooka S."/>
            <person name="Miyagishima S.Y."/>
        </authorList>
    </citation>
    <scope>NUCLEOTIDE SEQUENCE</scope>
    <source>
        <strain evidence="5">NBRC 102759</strain>
    </source>
</reference>
<evidence type="ECO:0008006" key="7">
    <source>
        <dbReference type="Google" id="ProtNLM"/>
    </source>
</evidence>
<dbReference type="SUPFAM" id="SSF88723">
    <property type="entry name" value="PIN domain-like"/>
    <property type="match status" value="1"/>
</dbReference>
<keyword evidence="2" id="KW-0690">Ribosome biogenesis</keyword>
<evidence type="ECO:0000256" key="3">
    <source>
        <dbReference type="ARBA" id="ARBA00022552"/>
    </source>
</evidence>
<keyword evidence="6" id="KW-1185">Reference proteome</keyword>
<dbReference type="EMBL" id="BQMJ01000044">
    <property type="protein sequence ID" value="GJQ13494.1"/>
    <property type="molecule type" value="Genomic_DNA"/>
</dbReference>
<evidence type="ECO:0000256" key="2">
    <source>
        <dbReference type="ARBA" id="ARBA00022517"/>
    </source>
</evidence>
<evidence type="ECO:0000256" key="4">
    <source>
        <dbReference type="ARBA" id="ARBA00023242"/>
    </source>
</evidence>
<comment type="subcellular location">
    <subcellularLocation>
        <location evidence="1">Nucleus</location>
        <location evidence="1">Nucleolus</location>
    </subcellularLocation>
</comment>
<dbReference type="InterPro" id="IPR029060">
    <property type="entry name" value="PIN-like_dom_sf"/>
</dbReference>
<protein>
    <recommendedName>
        <fullName evidence="7">PIN domain-containing protein</fullName>
    </recommendedName>
</protein>
<dbReference type="Pfam" id="PF04900">
    <property type="entry name" value="Fcf1"/>
    <property type="match status" value="1"/>
</dbReference>
<sequence>MTHSKEKKRALKRVQRYQKQYRLQEPFEILMDGTFLYQTLARKLVIKELVQSIFGKYQVKWLVTNCIRNELKALGESYRGAALLAKRLQVLPCQHNSQQPNADASKCIESVIQQQEKKMFIATCDKRLIHLCRKQERCFPVLYITSRNTLHLDKPILEKASTEKETNCTQKETIVYSENAYTKQPQDSKQYSTRNEQ</sequence>
<accession>A0A9C7URX0</accession>
<dbReference type="OrthoDB" id="25675at2759"/>
<dbReference type="PANTHER" id="PTHR12416">
    <property type="entry name" value="RRNA-PROCESSING PROTEIN UTP23 HOMOLOG"/>
    <property type="match status" value="1"/>
</dbReference>
<dbReference type="InterPro" id="IPR006984">
    <property type="entry name" value="Fcf1/UTP23"/>
</dbReference>
<dbReference type="Gene3D" id="3.40.50.1010">
    <property type="entry name" value="5'-nuclease"/>
    <property type="match status" value="1"/>
</dbReference>
<name>A0A9C7URX0_9RHOD</name>
<gene>
    <name evidence="5" type="ORF">GpartN1_g5285.t1</name>
</gene>